<accession>A0A9P7FZ30</accession>
<protein>
    <recommendedName>
        <fullName evidence="2">Protein kinase domain-containing protein</fullName>
    </recommendedName>
</protein>
<organism evidence="3 4">
    <name type="scientific">Asterophora parasitica</name>
    <dbReference type="NCBI Taxonomy" id="117018"/>
    <lineage>
        <taxon>Eukaryota</taxon>
        <taxon>Fungi</taxon>
        <taxon>Dikarya</taxon>
        <taxon>Basidiomycota</taxon>
        <taxon>Agaricomycotina</taxon>
        <taxon>Agaricomycetes</taxon>
        <taxon>Agaricomycetidae</taxon>
        <taxon>Agaricales</taxon>
        <taxon>Tricholomatineae</taxon>
        <taxon>Lyophyllaceae</taxon>
        <taxon>Asterophora</taxon>
    </lineage>
</organism>
<comment type="caution">
    <text evidence="3">The sequence shown here is derived from an EMBL/GenBank/DDBJ whole genome shotgun (WGS) entry which is preliminary data.</text>
</comment>
<dbReference type="Pfam" id="PF07714">
    <property type="entry name" value="PK_Tyr_Ser-Thr"/>
    <property type="match status" value="1"/>
</dbReference>
<dbReference type="PANTHER" id="PTHR44329">
    <property type="entry name" value="SERINE/THREONINE-PROTEIN KINASE TNNI3K-RELATED"/>
    <property type="match status" value="1"/>
</dbReference>
<dbReference type="AlphaFoldDB" id="A0A9P7FZ30"/>
<feature type="binding site" evidence="1">
    <location>
        <position position="268"/>
    </location>
    <ligand>
        <name>ATP</name>
        <dbReference type="ChEBI" id="CHEBI:30616"/>
    </ligand>
</feature>
<evidence type="ECO:0000256" key="1">
    <source>
        <dbReference type="PROSITE-ProRule" id="PRU10141"/>
    </source>
</evidence>
<evidence type="ECO:0000313" key="3">
    <source>
        <dbReference type="EMBL" id="KAG5641177.1"/>
    </source>
</evidence>
<dbReference type="InterPro" id="IPR000719">
    <property type="entry name" value="Prot_kinase_dom"/>
</dbReference>
<dbReference type="Proteomes" id="UP000775547">
    <property type="component" value="Unassembled WGS sequence"/>
</dbReference>
<reference evidence="3" key="2">
    <citation type="submission" date="2021-10" db="EMBL/GenBank/DDBJ databases">
        <title>Phylogenomics reveals ancestral predisposition of the termite-cultivated fungus Termitomyces towards a domesticated lifestyle.</title>
        <authorList>
            <person name="Auxier B."/>
            <person name="Grum-Grzhimaylo A."/>
            <person name="Cardenas M.E."/>
            <person name="Lodge J.D."/>
            <person name="Laessoe T."/>
            <person name="Pedersen O."/>
            <person name="Smith M.E."/>
            <person name="Kuyper T.W."/>
            <person name="Franco-Molano E.A."/>
            <person name="Baroni T.J."/>
            <person name="Aanen D.K."/>
        </authorList>
    </citation>
    <scope>NUCLEOTIDE SEQUENCE</scope>
    <source>
        <strain evidence="3">AP01</strain>
        <tissue evidence="3">Mycelium</tissue>
    </source>
</reference>
<dbReference type="OrthoDB" id="10261027at2759"/>
<gene>
    <name evidence="3" type="ORF">DXG03_005853</name>
</gene>
<proteinExistence type="predicted"/>
<dbReference type="InterPro" id="IPR011009">
    <property type="entry name" value="Kinase-like_dom_sf"/>
</dbReference>
<dbReference type="EMBL" id="JABCKV010000370">
    <property type="protein sequence ID" value="KAG5641177.1"/>
    <property type="molecule type" value="Genomic_DNA"/>
</dbReference>
<dbReference type="Gene3D" id="1.10.510.10">
    <property type="entry name" value="Transferase(Phosphotransferase) domain 1"/>
    <property type="match status" value="1"/>
</dbReference>
<dbReference type="PROSITE" id="PS00107">
    <property type="entry name" value="PROTEIN_KINASE_ATP"/>
    <property type="match status" value="1"/>
</dbReference>
<dbReference type="PROSITE" id="PS50011">
    <property type="entry name" value="PROTEIN_KINASE_DOM"/>
    <property type="match status" value="1"/>
</dbReference>
<keyword evidence="1" id="KW-0067">ATP-binding</keyword>
<dbReference type="GO" id="GO:0005524">
    <property type="term" value="F:ATP binding"/>
    <property type="evidence" value="ECO:0007669"/>
    <property type="project" value="UniProtKB-UniRule"/>
</dbReference>
<sequence length="474" mass="52835">MAVPMPSEPQGPFGRDGAFICGHFAKEPCVLVPFGQERCKVIFKYYRGLQVREDRPPNEQYLPALASQMSRILLGFIAFAKADSVSLRAHLYRLAFPAVICLVDFAFLHVEQYSGGSTEGTSRRILTEQLHALQIDFKKARRQDRERIKTRLKLLTNKDASTLTASLLYKDANSSYPVKELATAFTLRVRSLDLVPEGGHSDEVNSFLRTAATLLQHLAERPPDYEIPPWSITSFDVTFDADERRVVGRGGFGRVVEGEWNRQLVAVKEITKKTDSAWVMDLHNIAVGMIYLHKQSIIHADLKAVSPPTPSFLSSPVVGSHFRQSNILIGPAGEALIADFGLSQVQDQVSSSVHVTRTSADRVGGTFRWMAPEVLLGRGVNKPVDLYGFALIAWELYMGGAAVPFGCIVDAMMFKTLVQQGERPERPSKMGDEMWGLVQTCWRGDPCERPDFVEVERTLVELKSSHAGTETEFF</sequence>
<dbReference type="GO" id="GO:0004674">
    <property type="term" value="F:protein serine/threonine kinase activity"/>
    <property type="evidence" value="ECO:0007669"/>
    <property type="project" value="TreeGrafter"/>
</dbReference>
<keyword evidence="1" id="KW-0547">Nucleotide-binding</keyword>
<evidence type="ECO:0000313" key="4">
    <source>
        <dbReference type="Proteomes" id="UP000775547"/>
    </source>
</evidence>
<dbReference type="InterPro" id="IPR051681">
    <property type="entry name" value="Ser/Thr_Kinases-Pseudokinases"/>
</dbReference>
<name>A0A9P7FZ30_9AGAR</name>
<dbReference type="InterPro" id="IPR001245">
    <property type="entry name" value="Ser-Thr/Tyr_kinase_cat_dom"/>
</dbReference>
<evidence type="ECO:0000259" key="2">
    <source>
        <dbReference type="PROSITE" id="PS50011"/>
    </source>
</evidence>
<reference evidence="3" key="1">
    <citation type="submission" date="2020-07" db="EMBL/GenBank/DDBJ databases">
        <authorList>
            <person name="Nieuwenhuis M."/>
            <person name="Van De Peppel L.J.J."/>
        </authorList>
    </citation>
    <scope>NUCLEOTIDE SEQUENCE</scope>
    <source>
        <strain evidence="3">AP01</strain>
        <tissue evidence="3">Mycelium</tissue>
    </source>
</reference>
<feature type="domain" description="Protein kinase" evidence="2">
    <location>
        <begin position="108"/>
        <end position="474"/>
    </location>
</feature>
<keyword evidence="4" id="KW-1185">Reference proteome</keyword>
<dbReference type="PANTHER" id="PTHR44329:SF289">
    <property type="entry name" value="SERINE_THREONINE-PROTEIN KINASE VIK"/>
    <property type="match status" value="1"/>
</dbReference>
<dbReference type="SUPFAM" id="SSF56112">
    <property type="entry name" value="Protein kinase-like (PK-like)"/>
    <property type="match status" value="1"/>
</dbReference>
<dbReference type="InterPro" id="IPR017441">
    <property type="entry name" value="Protein_kinase_ATP_BS"/>
</dbReference>